<dbReference type="RefSeq" id="WP_114544265.1">
    <property type="nucleotide sequence ID" value="NZ_QQBG01000011.1"/>
</dbReference>
<keyword evidence="2 4" id="KW-0067">ATP-binding</keyword>
<dbReference type="InterPro" id="IPR015854">
    <property type="entry name" value="ABC_transpr_LolD-like"/>
</dbReference>
<dbReference type="InterPro" id="IPR003593">
    <property type="entry name" value="AAA+_ATPase"/>
</dbReference>
<dbReference type="GO" id="GO:0005886">
    <property type="term" value="C:plasma membrane"/>
    <property type="evidence" value="ECO:0007669"/>
    <property type="project" value="TreeGrafter"/>
</dbReference>
<dbReference type="PANTHER" id="PTHR24220:SF659">
    <property type="entry name" value="TRANSPORTER, PUTATIVE-RELATED"/>
    <property type="match status" value="1"/>
</dbReference>
<evidence type="ECO:0000256" key="2">
    <source>
        <dbReference type="ARBA" id="ARBA00022840"/>
    </source>
</evidence>
<protein>
    <submittedName>
        <fullName evidence="4">ABC transporter ATP-binding protein</fullName>
    </submittedName>
</protein>
<sequence>MILLEAKSLSYSRDCCNILYQVSLSCSLGEKIAIYGPSGSGKSCLLALLCGAATPASGSISTCFELKDRSVIGYLPQDDFFLGHESILYNALLPSKFIHLKEEEALNNRVMEWLKFLDIPSNGDPYNLSGGEKRRLSLIRALALQPTILLADEWSSGLDHLNQAKVWSLIEECPSVICVTHDPNILSKCQKVYRMEQGRLFPS</sequence>
<dbReference type="PROSITE" id="PS50893">
    <property type="entry name" value="ABC_TRANSPORTER_2"/>
    <property type="match status" value="1"/>
</dbReference>
<keyword evidence="1" id="KW-0547">Nucleotide-binding</keyword>
<organism evidence="4 5">
    <name type="scientific">Candidatus Similichlamydia laticola</name>
    <dbReference type="NCBI Taxonomy" id="2170265"/>
    <lineage>
        <taxon>Bacteria</taxon>
        <taxon>Pseudomonadati</taxon>
        <taxon>Chlamydiota</taxon>
        <taxon>Chlamydiia</taxon>
        <taxon>Parachlamydiales</taxon>
        <taxon>Candidatus Parilichlamydiaceae</taxon>
        <taxon>Candidatus Similichlamydia</taxon>
    </lineage>
</organism>
<dbReference type="Proteomes" id="UP000253816">
    <property type="component" value="Unassembled WGS sequence"/>
</dbReference>
<reference evidence="4 5" key="1">
    <citation type="submission" date="2018-07" db="EMBL/GenBank/DDBJ databases">
        <title>Comparative genomics of the Candidatus Parilichlamydiaceae reveals evidence of convergent evolution and genome reduction in the phylum Chlamydiae.</title>
        <authorList>
            <person name="Taylor-Brown A."/>
            <person name="Polkinghorne A."/>
        </authorList>
    </citation>
    <scope>NUCLEOTIDE SEQUENCE [LARGE SCALE GENOMIC DNA]</scope>
    <source>
        <strain evidence="4 5">Hat2</strain>
    </source>
</reference>
<proteinExistence type="predicted"/>
<accession>A0A369KAG4</accession>
<evidence type="ECO:0000313" key="4">
    <source>
        <dbReference type="EMBL" id="RDB31591.1"/>
    </source>
</evidence>
<dbReference type="GO" id="GO:0022857">
    <property type="term" value="F:transmembrane transporter activity"/>
    <property type="evidence" value="ECO:0007669"/>
    <property type="project" value="TreeGrafter"/>
</dbReference>
<dbReference type="InterPro" id="IPR017871">
    <property type="entry name" value="ABC_transporter-like_CS"/>
</dbReference>
<dbReference type="GO" id="GO:0005524">
    <property type="term" value="F:ATP binding"/>
    <property type="evidence" value="ECO:0007669"/>
    <property type="project" value="UniProtKB-KW"/>
</dbReference>
<dbReference type="SUPFAM" id="SSF52540">
    <property type="entry name" value="P-loop containing nucleoside triphosphate hydrolases"/>
    <property type="match status" value="1"/>
</dbReference>
<dbReference type="EMBL" id="QQBG01000011">
    <property type="protein sequence ID" value="RDB31591.1"/>
    <property type="molecule type" value="Genomic_DNA"/>
</dbReference>
<evidence type="ECO:0000313" key="5">
    <source>
        <dbReference type="Proteomes" id="UP000253816"/>
    </source>
</evidence>
<dbReference type="PROSITE" id="PS00211">
    <property type="entry name" value="ABC_TRANSPORTER_1"/>
    <property type="match status" value="1"/>
</dbReference>
<dbReference type="OrthoDB" id="9791546at2"/>
<evidence type="ECO:0000256" key="1">
    <source>
        <dbReference type="ARBA" id="ARBA00022741"/>
    </source>
</evidence>
<name>A0A369KAG4_9BACT</name>
<comment type="caution">
    <text evidence="4">The sequence shown here is derived from an EMBL/GenBank/DDBJ whole genome shotgun (WGS) entry which is preliminary data.</text>
</comment>
<dbReference type="AlphaFoldDB" id="A0A369KAG4"/>
<dbReference type="PANTHER" id="PTHR24220">
    <property type="entry name" value="IMPORT ATP-BINDING PROTEIN"/>
    <property type="match status" value="1"/>
</dbReference>
<dbReference type="PROSITE" id="PS51257">
    <property type="entry name" value="PROKAR_LIPOPROTEIN"/>
    <property type="match status" value="1"/>
</dbReference>
<dbReference type="Pfam" id="PF00005">
    <property type="entry name" value="ABC_tran"/>
    <property type="match status" value="1"/>
</dbReference>
<keyword evidence="5" id="KW-1185">Reference proteome</keyword>
<gene>
    <name evidence="4" type="ORF">HAT2_00302</name>
</gene>
<evidence type="ECO:0000259" key="3">
    <source>
        <dbReference type="PROSITE" id="PS50893"/>
    </source>
</evidence>
<dbReference type="GO" id="GO:0016887">
    <property type="term" value="F:ATP hydrolysis activity"/>
    <property type="evidence" value="ECO:0007669"/>
    <property type="project" value="InterPro"/>
</dbReference>
<dbReference type="Gene3D" id="3.40.50.300">
    <property type="entry name" value="P-loop containing nucleotide triphosphate hydrolases"/>
    <property type="match status" value="1"/>
</dbReference>
<dbReference type="InterPro" id="IPR027417">
    <property type="entry name" value="P-loop_NTPase"/>
</dbReference>
<feature type="domain" description="ABC transporter" evidence="3">
    <location>
        <begin position="4"/>
        <end position="202"/>
    </location>
</feature>
<dbReference type="SMART" id="SM00382">
    <property type="entry name" value="AAA"/>
    <property type="match status" value="1"/>
</dbReference>
<dbReference type="InterPro" id="IPR003439">
    <property type="entry name" value="ABC_transporter-like_ATP-bd"/>
</dbReference>